<evidence type="ECO:0000256" key="6">
    <source>
        <dbReference type="HAMAP-Rule" id="MF_00031"/>
    </source>
</evidence>
<dbReference type="InterPro" id="IPR012340">
    <property type="entry name" value="NA-bd_OB-fold"/>
</dbReference>
<dbReference type="InterPro" id="IPR036267">
    <property type="entry name" value="RuvA_C_sf"/>
</dbReference>
<dbReference type="SUPFAM" id="SSF47781">
    <property type="entry name" value="RuvA domain 2-like"/>
    <property type="match status" value="1"/>
</dbReference>
<dbReference type="InterPro" id="IPR013849">
    <property type="entry name" value="DNA_helicase_Holl-junc_RuvA_I"/>
</dbReference>
<feature type="domain" description="Helix-hairpin-helix DNA-binding motif class 1" evidence="7">
    <location>
        <begin position="72"/>
        <end position="91"/>
    </location>
</feature>
<dbReference type="SMART" id="SM00278">
    <property type="entry name" value="HhH1"/>
    <property type="match status" value="2"/>
</dbReference>
<dbReference type="AlphaFoldDB" id="A0A839QS32"/>
<dbReference type="SUPFAM" id="SSF46929">
    <property type="entry name" value="DNA helicase RuvA subunit, C-terminal domain"/>
    <property type="match status" value="1"/>
</dbReference>
<dbReference type="GO" id="GO:0006310">
    <property type="term" value="P:DNA recombination"/>
    <property type="evidence" value="ECO:0007669"/>
    <property type="project" value="UniProtKB-UniRule"/>
</dbReference>
<comment type="caution">
    <text evidence="6">Lacks conserved residue(s) required for the propagation of feature annotation.</text>
</comment>
<keyword evidence="2 6" id="KW-0227">DNA damage</keyword>
<comment type="domain">
    <text evidence="6">Has three domains with a flexible linker between the domains II and III and assumes an 'L' shape. Domain III is highly mobile and contacts RuvB.</text>
</comment>
<dbReference type="InterPro" id="IPR003583">
    <property type="entry name" value="Hlx-hairpin-Hlx_DNA-bd_motif"/>
</dbReference>
<dbReference type="HAMAP" id="MF_00031">
    <property type="entry name" value="DNA_HJ_migration_RuvA"/>
    <property type="match status" value="1"/>
</dbReference>
<keyword evidence="8" id="KW-0378">Hydrolase</keyword>
<keyword evidence="9" id="KW-1185">Reference proteome</keyword>
<dbReference type="Gene3D" id="2.40.50.140">
    <property type="entry name" value="Nucleic acid-binding proteins"/>
    <property type="match status" value="1"/>
</dbReference>
<keyword evidence="4 6" id="KW-0233">DNA recombination</keyword>
<evidence type="ECO:0000256" key="4">
    <source>
        <dbReference type="ARBA" id="ARBA00023172"/>
    </source>
</evidence>
<gene>
    <name evidence="6" type="primary">ruvA</name>
    <name evidence="8" type="ORF">FHX50_000823</name>
</gene>
<accession>A0A839QS32</accession>
<comment type="subunit">
    <text evidence="6">Homotetramer. Forms an RuvA(8)-RuvB(12)-Holliday junction (HJ) complex. HJ DNA is sandwiched between 2 RuvA tetramers; dsDNA enters through RuvA and exits via RuvB. An RuvB hexamer assembles on each DNA strand where it exits the tetramer. Each RuvB hexamer is contacted by two RuvA subunits (via domain III) on 2 adjacent RuvB subunits; this complex drives branch migration. In the full resolvosome a probable DNA-RuvA(4)-RuvB(12)-RuvC(2) complex forms which resolves the HJ.</text>
</comment>
<evidence type="ECO:0000256" key="2">
    <source>
        <dbReference type="ARBA" id="ARBA00022763"/>
    </source>
</evidence>
<keyword evidence="1 6" id="KW-0963">Cytoplasm</keyword>
<dbReference type="GO" id="GO:0016787">
    <property type="term" value="F:hydrolase activity"/>
    <property type="evidence" value="ECO:0007669"/>
    <property type="project" value="UniProtKB-KW"/>
</dbReference>
<comment type="similarity">
    <text evidence="6">Belongs to the RuvA family.</text>
</comment>
<name>A0A839QS32_9MICO</name>
<evidence type="ECO:0000256" key="5">
    <source>
        <dbReference type="ARBA" id="ARBA00023204"/>
    </source>
</evidence>
<dbReference type="Proteomes" id="UP000568050">
    <property type="component" value="Unassembled WGS sequence"/>
</dbReference>
<dbReference type="Pfam" id="PF07499">
    <property type="entry name" value="RuvA_C"/>
    <property type="match status" value="1"/>
</dbReference>
<dbReference type="InterPro" id="IPR011114">
    <property type="entry name" value="RuvA_C"/>
</dbReference>
<evidence type="ECO:0000313" key="9">
    <source>
        <dbReference type="Proteomes" id="UP000568050"/>
    </source>
</evidence>
<organism evidence="8 9">
    <name type="scientific">Helcobacillus massiliensis</name>
    <dbReference type="NCBI Taxonomy" id="521392"/>
    <lineage>
        <taxon>Bacteria</taxon>
        <taxon>Bacillati</taxon>
        <taxon>Actinomycetota</taxon>
        <taxon>Actinomycetes</taxon>
        <taxon>Micrococcales</taxon>
        <taxon>Dermabacteraceae</taxon>
        <taxon>Helcobacillus</taxon>
    </lineage>
</organism>
<keyword evidence="8" id="KW-0347">Helicase</keyword>
<protein>
    <recommendedName>
        <fullName evidence="6">Holliday junction branch migration complex subunit RuvA</fullName>
    </recommendedName>
</protein>
<comment type="caution">
    <text evidence="8">The sequence shown here is derived from an EMBL/GenBank/DDBJ whole genome shotgun (WGS) entry which is preliminary data.</text>
</comment>
<feature type="domain" description="Helix-hairpin-helix DNA-binding motif class 1" evidence="7">
    <location>
        <begin position="107"/>
        <end position="126"/>
    </location>
</feature>
<evidence type="ECO:0000313" key="8">
    <source>
        <dbReference type="EMBL" id="MBB3022575.1"/>
    </source>
</evidence>
<keyword evidence="8" id="KW-0067">ATP-binding</keyword>
<dbReference type="GO" id="GO:0009378">
    <property type="term" value="F:four-way junction helicase activity"/>
    <property type="evidence" value="ECO:0007669"/>
    <property type="project" value="InterPro"/>
</dbReference>
<dbReference type="InterPro" id="IPR010994">
    <property type="entry name" value="RuvA_2-like"/>
</dbReference>
<dbReference type="Gene3D" id="1.10.8.10">
    <property type="entry name" value="DNA helicase RuvA subunit, C-terminal domain"/>
    <property type="match status" value="1"/>
</dbReference>
<dbReference type="CDD" id="cd14332">
    <property type="entry name" value="UBA_RuvA_C"/>
    <property type="match status" value="1"/>
</dbReference>
<keyword evidence="8" id="KW-0547">Nucleotide-binding</keyword>
<proteinExistence type="inferred from homology"/>
<dbReference type="GO" id="GO:0005524">
    <property type="term" value="F:ATP binding"/>
    <property type="evidence" value="ECO:0007669"/>
    <property type="project" value="InterPro"/>
</dbReference>
<comment type="subcellular location">
    <subcellularLocation>
        <location evidence="6">Cytoplasm</location>
    </subcellularLocation>
</comment>
<reference evidence="8 9" key="1">
    <citation type="submission" date="2020-08" db="EMBL/GenBank/DDBJ databases">
        <title>Sequencing the genomes of 1000 actinobacteria strains.</title>
        <authorList>
            <person name="Klenk H.-P."/>
        </authorList>
    </citation>
    <scope>NUCLEOTIDE SEQUENCE [LARGE SCALE GENOMIC DNA]</scope>
    <source>
        <strain evidence="8 9">DSM 23040</strain>
    </source>
</reference>
<sequence length="212" mass="22290">MIATLNGTVSAIGLDALVVEVGGIGYLVHSAPQTLEQARHGQAILLHTELVVREDSLTLFGFLTAEETDLFRTVQSVSGIGPRIALAVLAVFTPGEFGRAIVSDDVKALTRVPGVGPKSAKRILLELKEKAARFAAFGNEEAPPGPEPDEETAALPPNAADVVTALLGLGWSQKQAEDAVTSVLSTMSEDEARLAESSLLLRLSLRSLGGQR</sequence>
<dbReference type="EMBL" id="JACHWP010000001">
    <property type="protein sequence ID" value="MBB3022575.1"/>
    <property type="molecule type" value="Genomic_DNA"/>
</dbReference>
<dbReference type="Pfam" id="PF01330">
    <property type="entry name" value="RuvA_N"/>
    <property type="match status" value="1"/>
</dbReference>
<keyword evidence="3 6" id="KW-0238">DNA-binding</keyword>
<dbReference type="SUPFAM" id="SSF50249">
    <property type="entry name" value="Nucleic acid-binding proteins"/>
    <property type="match status" value="1"/>
</dbReference>
<dbReference type="GO" id="GO:0000400">
    <property type="term" value="F:four-way junction DNA binding"/>
    <property type="evidence" value="ECO:0007669"/>
    <property type="project" value="UniProtKB-UniRule"/>
</dbReference>
<dbReference type="RefSeq" id="WP_183374744.1">
    <property type="nucleotide sequence ID" value="NZ_CBCSFZ010000021.1"/>
</dbReference>
<dbReference type="Pfam" id="PF14520">
    <property type="entry name" value="HHH_5"/>
    <property type="match status" value="1"/>
</dbReference>
<keyword evidence="5 6" id="KW-0234">DNA repair</keyword>
<dbReference type="InterPro" id="IPR000085">
    <property type="entry name" value="RuvA"/>
</dbReference>
<dbReference type="GO" id="GO:0006281">
    <property type="term" value="P:DNA repair"/>
    <property type="evidence" value="ECO:0007669"/>
    <property type="project" value="UniProtKB-UniRule"/>
</dbReference>
<evidence type="ECO:0000256" key="1">
    <source>
        <dbReference type="ARBA" id="ARBA00022490"/>
    </source>
</evidence>
<feature type="region of interest" description="Domain III" evidence="6">
    <location>
        <begin position="159"/>
        <end position="212"/>
    </location>
</feature>
<dbReference type="Gene3D" id="1.10.150.20">
    <property type="entry name" value="5' to 3' exonuclease, C-terminal subdomain"/>
    <property type="match status" value="1"/>
</dbReference>
<dbReference type="GO" id="GO:0009379">
    <property type="term" value="C:Holliday junction helicase complex"/>
    <property type="evidence" value="ECO:0007669"/>
    <property type="project" value="InterPro"/>
</dbReference>
<evidence type="ECO:0000256" key="3">
    <source>
        <dbReference type="ARBA" id="ARBA00023125"/>
    </source>
</evidence>
<comment type="function">
    <text evidence="6">The RuvA-RuvB-RuvC complex processes Holliday junction (HJ) DNA during genetic recombination and DNA repair, while the RuvA-RuvB complex plays an important role in the rescue of blocked DNA replication forks via replication fork reversal (RFR). RuvA specifically binds to HJ cruciform DNA, conferring on it an open structure. The RuvB hexamer acts as an ATP-dependent pump, pulling dsDNA into and through the RuvAB complex. HJ branch migration allows RuvC to scan DNA until it finds its consensus sequence, where it cleaves and resolves the cruciform DNA.</text>
</comment>
<dbReference type="GO" id="GO:0005737">
    <property type="term" value="C:cytoplasm"/>
    <property type="evidence" value="ECO:0007669"/>
    <property type="project" value="UniProtKB-SubCell"/>
</dbReference>
<evidence type="ECO:0000259" key="7">
    <source>
        <dbReference type="SMART" id="SM00278"/>
    </source>
</evidence>
<dbReference type="NCBIfam" id="TIGR00084">
    <property type="entry name" value="ruvA"/>
    <property type="match status" value="1"/>
</dbReference>
<dbReference type="GO" id="GO:0048476">
    <property type="term" value="C:Holliday junction resolvase complex"/>
    <property type="evidence" value="ECO:0007669"/>
    <property type="project" value="UniProtKB-UniRule"/>
</dbReference>